<keyword evidence="1" id="KW-0808">Transferase</keyword>
<dbReference type="Pfam" id="PF00583">
    <property type="entry name" value="Acetyltransf_1"/>
    <property type="match status" value="1"/>
</dbReference>
<gene>
    <name evidence="5" type="ORF">AVDCRST_MAG16-1570</name>
</gene>
<dbReference type="EMBL" id="CADCUE010000141">
    <property type="protein sequence ID" value="CAA9337044.1"/>
    <property type="molecule type" value="Genomic_DNA"/>
</dbReference>
<dbReference type="InterPro" id="IPR016181">
    <property type="entry name" value="Acyl_CoA_acyltransferase"/>
</dbReference>
<dbReference type="CDD" id="cd04301">
    <property type="entry name" value="NAT_SF"/>
    <property type="match status" value="1"/>
</dbReference>
<keyword evidence="2" id="KW-0012">Acyltransferase</keyword>
<dbReference type="InterPro" id="IPR050832">
    <property type="entry name" value="Bact_Acetyltransf"/>
</dbReference>
<proteinExistence type="predicted"/>
<organism evidence="5">
    <name type="scientific">uncultured Frankineae bacterium</name>
    <dbReference type="NCBI Taxonomy" id="437475"/>
    <lineage>
        <taxon>Bacteria</taxon>
        <taxon>Bacillati</taxon>
        <taxon>Actinomycetota</taxon>
        <taxon>Actinomycetes</taxon>
        <taxon>Frankiales</taxon>
        <taxon>environmental samples</taxon>
    </lineage>
</organism>
<dbReference type="GO" id="GO:0016747">
    <property type="term" value="F:acyltransferase activity, transferring groups other than amino-acyl groups"/>
    <property type="evidence" value="ECO:0007669"/>
    <property type="project" value="InterPro"/>
</dbReference>
<protein>
    <recommendedName>
        <fullName evidence="4">N-acetyltransferase domain-containing protein</fullName>
    </recommendedName>
</protein>
<evidence type="ECO:0000259" key="4">
    <source>
        <dbReference type="PROSITE" id="PS51186"/>
    </source>
</evidence>
<reference evidence="5" key="1">
    <citation type="submission" date="2020-02" db="EMBL/GenBank/DDBJ databases">
        <authorList>
            <person name="Meier V. D."/>
        </authorList>
    </citation>
    <scope>NUCLEOTIDE SEQUENCE</scope>
    <source>
        <strain evidence="5">AVDCRST_MAG16</strain>
    </source>
</reference>
<dbReference type="InterPro" id="IPR000182">
    <property type="entry name" value="GNAT_dom"/>
</dbReference>
<evidence type="ECO:0000256" key="2">
    <source>
        <dbReference type="ARBA" id="ARBA00023315"/>
    </source>
</evidence>
<feature type="region of interest" description="Disordered" evidence="3">
    <location>
        <begin position="191"/>
        <end position="229"/>
    </location>
</feature>
<evidence type="ECO:0000256" key="1">
    <source>
        <dbReference type="ARBA" id="ARBA00022679"/>
    </source>
</evidence>
<dbReference type="PROSITE" id="PS51186">
    <property type="entry name" value="GNAT"/>
    <property type="match status" value="1"/>
</dbReference>
<sequence>MAPARHVRRSAGADPQELSVARATLHVRTATAADLPALLTLGEELRDLVLAPGAEVGGRSRGTSPATARAFLEQRYREAVEDPARELVVVVGEDDEPLGMALLTVAPANALVDIPAVHMSHAVVSDRHKRRGAGRALVSAAATYAEQHGLEQLVVSVHPGSRDANRFFARLGFAPLAVRRTAPVAAVRRRLSSSEARPVPDHVVRRRPRRAGRLASSLPLGPADADPAT</sequence>
<dbReference type="AlphaFoldDB" id="A0A6J4LM89"/>
<accession>A0A6J4LM89</accession>
<feature type="domain" description="N-acetyltransferase" evidence="4">
    <location>
        <begin position="25"/>
        <end position="194"/>
    </location>
</feature>
<evidence type="ECO:0000256" key="3">
    <source>
        <dbReference type="SAM" id="MobiDB-lite"/>
    </source>
</evidence>
<dbReference type="Gene3D" id="3.40.630.30">
    <property type="match status" value="1"/>
</dbReference>
<name>A0A6J4LM89_9ACTN</name>
<dbReference type="SUPFAM" id="SSF55729">
    <property type="entry name" value="Acyl-CoA N-acyltransferases (Nat)"/>
    <property type="match status" value="1"/>
</dbReference>
<evidence type="ECO:0000313" key="5">
    <source>
        <dbReference type="EMBL" id="CAA9337044.1"/>
    </source>
</evidence>
<dbReference type="PANTHER" id="PTHR43877">
    <property type="entry name" value="AMINOALKYLPHOSPHONATE N-ACETYLTRANSFERASE-RELATED-RELATED"/>
    <property type="match status" value="1"/>
</dbReference>